<name>A0A1J9RNB0_9PEZI</name>
<keyword evidence="1" id="KW-0175">Coiled coil</keyword>
<dbReference type="AlphaFoldDB" id="A0A1J9RNB0"/>
<evidence type="ECO:0000256" key="1">
    <source>
        <dbReference type="SAM" id="Coils"/>
    </source>
</evidence>
<dbReference type="PANTHER" id="PTHR42067">
    <property type="entry name" value="YALI0C15378P"/>
    <property type="match status" value="1"/>
</dbReference>
<protein>
    <submittedName>
        <fullName evidence="3">Dna double-strand break repair and vj recombination xrcc4</fullName>
    </submittedName>
</protein>
<evidence type="ECO:0000256" key="2">
    <source>
        <dbReference type="SAM" id="MobiDB-lite"/>
    </source>
</evidence>
<dbReference type="GeneID" id="31020248"/>
<feature type="compositionally biased region" description="Acidic residues" evidence="2">
    <location>
        <begin position="379"/>
        <end position="393"/>
    </location>
</feature>
<dbReference type="RefSeq" id="XP_020125345.1">
    <property type="nucleotide sequence ID" value="XM_020279984.1"/>
</dbReference>
<comment type="caution">
    <text evidence="3">The sequence shown here is derived from an EMBL/GenBank/DDBJ whole genome shotgun (WGS) entry which is preliminary data.</text>
</comment>
<dbReference type="Proteomes" id="UP000183809">
    <property type="component" value="Unassembled WGS sequence"/>
</dbReference>
<feature type="compositionally biased region" description="Acidic residues" evidence="2">
    <location>
        <begin position="295"/>
        <end position="311"/>
    </location>
</feature>
<organism evidence="3 4">
    <name type="scientific">Diplodia corticola</name>
    <dbReference type="NCBI Taxonomy" id="236234"/>
    <lineage>
        <taxon>Eukaryota</taxon>
        <taxon>Fungi</taxon>
        <taxon>Dikarya</taxon>
        <taxon>Ascomycota</taxon>
        <taxon>Pezizomycotina</taxon>
        <taxon>Dothideomycetes</taxon>
        <taxon>Dothideomycetes incertae sedis</taxon>
        <taxon>Botryosphaeriales</taxon>
        <taxon>Botryosphaeriaceae</taxon>
        <taxon>Diplodia</taxon>
    </lineage>
</organism>
<reference evidence="3 4" key="1">
    <citation type="submission" date="2016-10" db="EMBL/GenBank/DDBJ databases">
        <title>Proteomics and genomics reveal pathogen-plant mechanisms compatible with a hemibiotrophic lifestyle of Diplodia corticola.</title>
        <authorList>
            <person name="Fernandes I."/>
            <person name="De Jonge R."/>
            <person name="Van De Peer Y."/>
            <person name="Devreese B."/>
            <person name="Alves A."/>
            <person name="Esteves A.C."/>
        </authorList>
    </citation>
    <scope>NUCLEOTIDE SEQUENCE [LARGE SCALE GENOMIC DNA]</scope>
    <source>
        <strain evidence="3 4">CBS 112549</strain>
    </source>
</reference>
<feature type="coiled-coil region" evidence="1">
    <location>
        <begin position="162"/>
        <end position="189"/>
    </location>
</feature>
<sequence>MAAKHILRVRRTDVDEATPAYALLAVEPAGPEPLDVKLVGTEGESVFAASVRGAQIRNFRDRRSKTGDDHEWESILRSSLLLRPTAGDDAKLLENVEIVASVSDQHLNLTVRKNIQGITQRLGVIPLAEDCDTEIEFFEWTAIAVETASAARDGACELRNKHEAQQVTINKLKSQLDELIQSKNDHEKALLAKFQDLLNAKKLKIRDQQRLLAGAKVDPAVAAAVDQARDTKRDTRPRKAGPSRASKRKATMETPVIDSESELDRPSRMDVDDDDAAAKLEGDEEIAEPATPEGSDSDLETTEDEDDDDLDAIPAAGPAEAGPGSRDKATETATQSQSSQRQKSPEAPPPRRELPFIRDQGGQPRNGIVKKTPARAVQDDDETTTTDDDDDEL</sequence>
<dbReference type="SUPFAM" id="SSF58022">
    <property type="entry name" value="XRCC4, C-terminal oligomerization domain"/>
    <property type="match status" value="1"/>
</dbReference>
<dbReference type="InterPro" id="IPR014751">
    <property type="entry name" value="XRCC4-like_C"/>
</dbReference>
<proteinExistence type="predicted"/>
<feature type="compositionally biased region" description="Basic and acidic residues" evidence="2">
    <location>
        <begin position="262"/>
        <end position="281"/>
    </location>
</feature>
<evidence type="ECO:0000313" key="4">
    <source>
        <dbReference type="Proteomes" id="UP000183809"/>
    </source>
</evidence>
<feature type="compositionally biased region" description="Basic residues" evidence="2">
    <location>
        <begin position="235"/>
        <end position="249"/>
    </location>
</feature>
<keyword evidence="4" id="KW-1185">Reference proteome</keyword>
<accession>A0A1J9RNB0</accession>
<dbReference type="STRING" id="236234.A0A1J9RNB0"/>
<dbReference type="OrthoDB" id="8064436at2759"/>
<dbReference type="PANTHER" id="PTHR42067:SF1">
    <property type="entry name" value="MITOTIC APPARATUS PROTEIN P62"/>
    <property type="match status" value="1"/>
</dbReference>
<dbReference type="Gene3D" id="1.20.5.370">
    <property type="match status" value="1"/>
</dbReference>
<evidence type="ECO:0000313" key="3">
    <source>
        <dbReference type="EMBL" id="OJD29085.1"/>
    </source>
</evidence>
<gene>
    <name evidence="3" type="ORF">BKCO1_940002</name>
</gene>
<feature type="compositionally biased region" description="Low complexity" evidence="2">
    <location>
        <begin position="312"/>
        <end position="324"/>
    </location>
</feature>
<feature type="compositionally biased region" description="Polar residues" evidence="2">
    <location>
        <begin position="331"/>
        <end position="342"/>
    </location>
</feature>
<dbReference type="EMBL" id="MNUE01000094">
    <property type="protein sequence ID" value="OJD29085.1"/>
    <property type="molecule type" value="Genomic_DNA"/>
</dbReference>
<feature type="region of interest" description="Disordered" evidence="2">
    <location>
        <begin position="222"/>
        <end position="393"/>
    </location>
</feature>